<keyword evidence="2" id="KW-1185">Reference proteome</keyword>
<dbReference type="EMBL" id="CAJVQC010034889">
    <property type="protein sequence ID" value="CAG8757595.1"/>
    <property type="molecule type" value="Genomic_DNA"/>
</dbReference>
<feature type="non-terminal residue" evidence="1">
    <location>
        <position position="1"/>
    </location>
</feature>
<reference evidence="1" key="1">
    <citation type="submission" date="2021-06" db="EMBL/GenBank/DDBJ databases">
        <authorList>
            <person name="Kallberg Y."/>
            <person name="Tangrot J."/>
            <person name="Rosling A."/>
        </authorList>
    </citation>
    <scope>NUCLEOTIDE SEQUENCE</scope>
    <source>
        <strain evidence="1">MA461A</strain>
    </source>
</reference>
<name>A0ACA9QMY0_9GLOM</name>
<accession>A0ACA9QMY0</accession>
<sequence>HQYQRWLTSECTIKRSNSNDYVASSILVIIVGSYFESLSLTLRIDATDYEQKLCSEMHG</sequence>
<gene>
    <name evidence="1" type="ORF">RPERSI_LOCUS14859</name>
</gene>
<evidence type="ECO:0000313" key="2">
    <source>
        <dbReference type="Proteomes" id="UP000789920"/>
    </source>
</evidence>
<organism evidence="1 2">
    <name type="scientific">Racocetra persica</name>
    <dbReference type="NCBI Taxonomy" id="160502"/>
    <lineage>
        <taxon>Eukaryota</taxon>
        <taxon>Fungi</taxon>
        <taxon>Fungi incertae sedis</taxon>
        <taxon>Mucoromycota</taxon>
        <taxon>Glomeromycotina</taxon>
        <taxon>Glomeromycetes</taxon>
        <taxon>Diversisporales</taxon>
        <taxon>Gigasporaceae</taxon>
        <taxon>Racocetra</taxon>
    </lineage>
</organism>
<comment type="caution">
    <text evidence="1">The sequence shown here is derived from an EMBL/GenBank/DDBJ whole genome shotgun (WGS) entry which is preliminary data.</text>
</comment>
<dbReference type="Proteomes" id="UP000789920">
    <property type="component" value="Unassembled WGS sequence"/>
</dbReference>
<proteinExistence type="predicted"/>
<protein>
    <submittedName>
        <fullName evidence="1">23506_t:CDS:1</fullName>
    </submittedName>
</protein>
<evidence type="ECO:0000313" key="1">
    <source>
        <dbReference type="EMBL" id="CAG8757595.1"/>
    </source>
</evidence>